<dbReference type="EMBL" id="JRYO01000085">
    <property type="protein sequence ID" value="KHE92939.1"/>
    <property type="molecule type" value="Genomic_DNA"/>
</dbReference>
<dbReference type="CDD" id="cd05387">
    <property type="entry name" value="BY-kinase"/>
    <property type="match status" value="1"/>
</dbReference>
<dbReference type="PANTHER" id="PTHR32309:SF13">
    <property type="entry name" value="FERRIC ENTEROBACTIN TRANSPORT PROTEIN FEPE"/>
    <property type="match status" value="1"/>
</dbReference>
<dbReference type="InterPro" id="IPR025669">
    <property type="entry name" value="AAA_dom"/>
</dbReference>
<proteinExistence type="inferred from homology"/>
<feature type="transmembrane region" description="Helical" evidence="11">
    <location>
        <begin position="815"/>
        <end position="836"/>
    </location>
</feature>
<evidence type="ECO:0000313" key="13">
    <source>
        <dbReference type="EMBL" id="KHE92939.1"/>
    </source>
</evidence>
<feature type="domain" description="AAA" evidence="12">
    <location>
        <begin position="508"/>
        <end position="674"/>
    </location>
</feature>
<gene>
    <name evidence="13" type="ORF">SCABRO_01328</name>
</gene>
<dbReference type="InterPro" id="IPR005702">
    <property type="entry name" value="Wzc-like_C"/>
</dbReference>
<dbReference type="FunFam" id="3.40.50.300:FF:000527">
    <property type="entry name" value="Tyrosine-protein kinase etk"/>
    <property type="match status" value="1"/>
</dbReference>
<dbReference type="GO" id="GO:0005886">
    <property type="term" value="C:plasma membrane"/>
    <property type="evidence" value="ECO:0007669"/>
    <property type="project" value="TreeGrafter"/>
</dbReference>
<dbReference type="Gene3D" id="3.40.50.300">
    <property type="entry name" value="P-loop containing nucleotide triphosphate hydrolases"/>
    <property type="match status" value="1"/>
</dbReference>
<evidence type="ECO:0000256" key="8">
    <source>
        <dbReference type="ARBA" id="ARBA00023137"/>
    </source>
</evidence>
<evidence type="ECO:0000256" key="5">
    <source>
        <dbReference type="ARBA" id="ARBA00022741"/>
    </source>
</evidence>
<dbReference type="eggNOG" id="COG3206">
    <property type="taxonomic scope" value="Bacteria"/>
</dbReference>
<dbReference type="Pfam" id="PF13614">
    <property type="entry name" value="AAA_31"/>
    <property type="match status" value="1"/>
</dbReference>
<comment type="similarity">
    <text evidence="1">Belongs to the CpsD/CapB family.</text>
</comment>
<evidence type="ECO:0000256" key="3">
    <source>
        <dbReference type="ARBA" id="ARBA00011903"/>
    </source>
</evidence>
<dbReference type="eggNOG" id="COG0489">
    <property type="taxonomic scope" value="Bacteria"/>
</dbReference>
<evidence type="ECO:0000256" key="7">
    <source>
        <dbReference type="ARBA" id="ARBA00022840"/>
    </source>
</evidence>
<dbReference type="InterPro" id="IPR027417">
    <property type="entry name" value="P-loop_NTPase"/>
</dbReference>
<dbReference type="GO" id="GO:0042802">
    <property type="term" value="F:identical protein binding"/>
    <property type="evidence" value="ECO:0007669"/>
    <property type="project" value="UniProtKB-ARBA"/>
</dbReference>
<accession>A0A0B0EK31</accession>
<dbReference type="GO" id="GO:0005524">
    <property type="term" value="F:ATP binding"/>
    <property type="evidence" value="ECO:0007669"/>
    <property type="project" value="UniProtKB-KW"/>
</dbReference>
<keyword evidence="4" id="KW-0808">Transferase</keyword>
<sequence>MAQYDLNLRDYTRIMQKRKLIIAFATITIGLFSLIFSLSKQPTPLYKATSSIRVEKSTTVTGLYIETISWSDADSLETQSAIATSLPVVELAAKNMGLIDNEISSKDIRNDPDMMNIIIDLKNKLNTVVEGDTDIINISATSREPRFSMELANGVAEAFQEINSKEKNLRTYEARNFIEKRLDTIVKALKTSQQELKKLRQDKRFVSMETHSKDTSRRLEEAEERLNEAKEKAEDIENLIEHLKFQKSLPKEKVVGFYSTEISPVFTTLNANLDKLQLERNVLLIDFTENHPEVKRIDTEINAIMENMGDYLLAEKERQLEIQKSSETERVKQLKVFLSLPEISFDMERINNDVKGYQTLLSSLEQKYQEVLIKEAEKIQEITIVRPAIIPTFPINPPTTTTTSVIGALIGFILGVVMAFVRETMDTSIGTIEDVEGFLGVPVVGVIPFMGTEQIKDTLLKKRSTELSEEVLELNARLVSHFAPRSTIAESYRSLRTGVEFIAVERQMKIIAITSSSMREGKTTIACNLAMASAQIGKKVLLIDADLRKPMVNQMFGIEREPGLSDVILGNYSWDEVIRTDTDIIMGKMGMEDITTTAPGINNLNIITSGLIPPNSSELLNSSRLSEILSQVESSYDIILLDCSPVLPTTDAVIASTKADGVVMVYQVGQVARGALKRAKTQLVNSKATVIGVVLNGLKPETGKDYKDYGYYGYYYGYGSEGEETVVPWYKKWFKIPKMTNKLLKIIIGEKEEGNEEETPEINEPKYKNLIKRWFKVPGVINNLSAKIKGGKRTWQSQASQERPNSLKERLWKKWLKIIILIITSTLLFYGLLWQFGILKY</sequence>
<evidence type="ECO:0000313" key="14">
    <source>
        <dbReference type="Proteomes" id="UP000030652"/>
    </source>
</evidence>
<reference evidence="13 14" key="1">
    <citation type="submission" date="2014-10" db="EMBL/GenBank/DDBJ databases">
        <title>Draft genome of anammox bacterium scalindua brodae, obtained using differential coverage binning of sequence data from two enrichment reactors.</title>
        <authorList>
            <person name="Speth D.R."/>
            <person name="Russ L."/>
            <person name="Kartal B."/>
            <person name="Op den Camp H.J."/>
            <person name="Dutilh B.E."/>
            <person name="Jetten M.S."/>
        </authorList>
    </citation>
    <scope>NUCLEOTIDE SEQUENCE [LARGE SCALE GENOMIC DNA]</scope>
    <source>
        <strain evidence="13">RU1</strain>
    </source>
</reference>
<keyword evidence="11" id="KW-1133">Transmembrane helix</keyword>
<evidence type="ECO:0000259" key="12">
    <source>
        <dbReference type="Pfam" id="PF13614"/>
    </source>
</evidence>
<dbReference type="SUPFAM" id="SSF52540">
    <property type="entry name" value="P-loop containing nucleoside triphosphate hydrolases"/>
    <property type="match status" value="1"/>
</dbReference>
<keyword evidence="11" id="KW-0812">Transmembrane</keyword>
<dbReference type="GO" id="GO:0004715">
    <property type="term" value="F:non-membrane spanning protein tyrosine kinase activity"/>
    <property type="evidence" value="ECO:0007669"/>
    <property type="project" value="UniProtKB-EC"/>
</dbReference>
<keyword evidence="10" id="KW-0175">Coiled coil</keyword>
<feature type="transmembrane region" description="Helical" evidence="11">
    <location>
        <begin position="20"/>
        <end position="38"/>
    </location>
</feature>
<feature type="transmembrane region" description="Helical" evidence="11">
    <location>
        <begin position="403"/>
        <end position="421"/>
    </location>
</feature>
<comment type="catalytic activity">
    <reaction evidence="9">
        <text>L-tyrosyl-[protein] + ATP = O-phospho-L-tyrosyl-[protein] + ADP + H(+)</text>
        <dbReference type="Rhea" id="RHEA:10596"/>
        <dbReference type="Rhea" id="RHEA-COMP:10136"/>
        <dbReference type="Rhea" id="RHEA-COMP:20101"/>
        <dbReference type="ChEBI" id="CHEBI:15378"/>
        <dbReference type="ChEBI" id="CHEBI:30616"/>
        <dbReference type="ChEBI" id="CHEBI:46858"/>
        <dbReference type="ChEBI" id="CHEBI:61978"/>
        <dbReference type="ChEBI" id="CHEBI:456216"/>
        <dbReference type="EC" id="2.7.10.2"/>
    </reaction>
</comment>
<evidence type="ECO:0000256" key="1">
    <source>
        <dbReference type="ARBA" id="ARBA00007316"/>
    </source>
</evidence>
<evidence type="ECO:0000256" key="11">
    <source>
        <dbReference type="SAM" id="Phobius"/>
    </source>
</evidence>
<dbReference type="AlphaFoldDB" id="A0A0B0EK31"/>
<dbReference type="NCBIfam" id="TIGR01007">
    <property type="entry name" value="eps_fam"/>
    <property type="match status" value="1"/>
</dbReference>
<comment type="caution">
    <text evidence="13">The sequence shown here is derived from an EMBL/GenBank/DDBJ whole genome shotgun (WGS) entry which is preliminary data.</text>
</comment>
<evidence type="ECO:0000256" key="6">
    <source>
        <dbReference type="ARBA" id="ARBA00022777"/>
    </source>
</evidence>
<keyword evidence="5" id="KW-0547">Nucleotide-binding</keyword>
<feature type="coiled-coil region" evidence="10">
    <location>
        <begin position="155"/>
        <end position="246"/>
    </location>
</feature>
<keyword evidence="8" id="KW-0829">Tyrosine-protein kinase</keyword>
<organism evidence="13 14">
    <name type="scientific">Candidatus Scalindua brodae</name>
    <dbReference type="NCBI Taxonomy" id="237368"/>
    <lineage>
        <taxon>Bacteria</taxon>
        <taxon>Pseudomonadati</taxon>
        <taxon>Planctomycetota</taxon>
        <taxon>Candidatus Brocadiia</taxon>
        <taxon>Candidatus Brocadiales</taxon>
        <taxon>Candidatus Scalinduaceae</taxon>
        <taxon>Candidatus Scalindua</taxon>
    </lineage>
</organism>
<dbReference type="InterPro" id="IPR050445">
    <property type="entry name" value="Bact_polysacc_biosynth/exp"/>
</dbReference>
<evidence type="ECO:0000256" key="2">
    <source>
        <dbReference type="ARBA" id="ARBA00008883"/>
    </source>
</evidence>
<protein>
    <recommendedName>
        <fullName evidence="3">non-specific protein-tyrosine kinase</fullName>
        <ecNumber evidence="3">2.7.10.2</ecNumber>
    </recommendedName>
</protein>
<evidence type="ECO:0000256" key="4">
    <source>
        <dbReference type="ARBA" id="ARBA00022679"/>
    </source>
</evidence>
<dbReference type="Proteomes" id="UP000030652">
    <property type="component" value="Unassembled WGS sequence"/>
</dbReference>
<comment type="similarity">
    <text evidence="2">Belongs to the etk/wzc family.</text>
</comment>
<evidence type="ECO:0000256" key="9">
    <source>
        <dbReference type="ARBA" id="ARBA00051245"/>
    </source>
</evidence>
<keyword evidence="7" id="KW-0067">ATP-binding</keyword>
<dbReference type="PANTHER" id="PTHR32309">
    <property type="entry name" value="TYROSINE-PROTEIN KINASE"/>
    <property type="match status" value="1"/>
</dbReference>
<name>A0A0B0EK31_9BACT</name>
<keyword evidence="11" id="KW-0472">Membrane</keyword>
<dbReference type="EC" id="2.7.10.2" evidence="3"/>
<evidence type="ECO:0000256" key="10">
    <source>
        <dbReference type="SAM" id="Coils"/>
    </source>
</evidence>
<keyword evidence="6" id="KW-0418">Kinase</keyword>